<dbReference type="SMART" id="SM00635">
    <property type="entry name" value="BID_2"/>
    <property type="match status" value="6"/>
</dbReference>
<dbReference type="PANTHER" id="PTHR23019">
    <property type="entry name" value="NUCLEAR PORE MEMBRANE GLYCOPROTEIN GP210-RELATED"/>
    <property type="match status" value="1"/>
</dbReference>
<dbReference type="Gene3D" id="2.60.40.1080">
    <property type="match status" value="5"/>
</dbReference>
<gene>
    <name evidence="2" type="ORF">rosag_35460</name>
</gene>
<dbReference type="PANTHER" id="PTHR23019:SF0">
    <property type="entry name" value="NUCLEAR PORE MEMBRANE GLYCOPROTEIN 210"/>
    <property type="match status" value="1"/>
</dbReference>
<dbReference type="InterPro" id="IPR008964">
    <property type="entry name" value="Invasin/intimin_cell_adhesion"/>
</dbReference>
<organism evidence="2 3">
    <name type="scientific">Roseisolibacter agri</name>
    <dbReference type="NCBI Taxonomy" id="2014610"/>
    <lineage>
        <taxon>Bacteria</taxon>
        <taxon>Pseudomonadati</taxon>
        <taxon>Gemmatimonadota</taxon>
        <taxon>Gemmatimonadia</taxon>
        <taxon>Gemmatimonadales</taxon>
        <taxon>Gemmatimonadaceae</taxon>
        <taxon>Roseisolibacter</taxon>
    </lineage>
</organism>
<feature type="domain" description="BIG2" evidence="1">
    <location>
        <begin position="1"/>
        <end position="81"/>
    </location>
</feature>
<feature type="domain" description="BIG2" evidence="1">
    <location>
        <begin position="173"/>
        <end position="256"/>
    </location>
</feature>
<evidence type="ECO:0000259" key="1">
    <source>
        <dbReference type="SMART" id="SM00635"/>
    </source>
</evidence>
<dbReference type="InterPro" id="IPR003343">
    <property type="entry name" value="Big_2"/>
</dbReference>
<dbReference type="Pfam" id="PF02368">
    <property type="entry name" value="Big_2"/>
    <property type="match status" value="3"/>
</dbReference>
<dbReference type="Proteomes" id="UP001161325">
    <property type="component" value="Unassembled WGS sequence"/>
</dbReference>
<reference evidence="2" key="1">
    <citation type="submission" date="2022-08" db="EMBL/GenBank/DDBJ databases">
        <title>Draft genome sequencing of Roseisolibacter agri AW1220.</title>
        <authorList>
            <person name="Tobiishi Y."/>
            <person name="Tonouchi A."/>
        </authorList>
    </citation>
    <scope>NUCLEOTIDE SEQUENCE</scope>
    <source>
        <strain evidence="2">AW1220</strain>
    </source>
</reference>
<comment type="caution">
    <text evidence="2">The sequence shown here is derived from an EMBL/GenBank/DDBJ whole genome shotgun (WGS) entry which is preliminary data.</text>
</comment>
<proteinExistence type="predicted"/>
<feature type="domain" description="BIG2" evidence="1">
    <location>
        <begin position="348"/>
        <end position="428"/>
    </location>
</feature>
<dbReference type="EMBL" id="BRXS01000005">
    <property type="protein sequence ID" value="GLC27033.1"/>
    <property type="molecule type" value="Genomic_DNA"/>
</dbReference>
<accession>A0AA37QHP1</accession>
<keyword evidence="3" id="KW-1185">Reference proteome</keyword>
<name>A0AA37QHP1_9BACT</name>
<sequence>MRVTLGSSSVAAGASVPVTGESFEKSGALITHRQRIVRLTSSDPSVATVSGSGTGTVIGVKAGTAWVIGEAGGKRDSAQITVTPPPANEVQLDPPFPRVRVGSTTTVAIRALGSNGQLLTGYTVACQSSTPTVLGAAASGTNCALNGLNVGTAVLRVTINGVTQRDFNVIVENETPARVEPSVRSPLRETERVSVNVVLRRADGSVIPSAGRVFGYSSSDNAVLSIDPSGVLTANREGTATITVTADNVTGTQVVQVTKIPVVEVLLPQAPVFRVGAQNGLQATALDSLNRQLSTAGRLVRFTAVDPTVLTINSATGIIQPLKPGTTDITVRIDSIERRTTATVTAIPVGAVRINTKTVDGNPGTTVQYTAQVLDSLNRVLTDRTVRWTSSNSAIVSINASTGLATAINPGQVQITAIVERVPGRPIDGEVGDAGLFNVFATPVARVEVAPTTVSLRVGQATLVSLVARDAAGNQLFGRTIAATSSNPGVAVADGTGRVQAISAGTTTITFQAVTAGNQPEGQPAELQVTVSATTVSVRQLPARP</sequence>
<feature type="domain" description="BIG2" evidence="1">
    <location>
        <begin position="261"/>
        <end position="343"/>
    </location>
</feature>
<evidence type="ECO:0000313" key="2">
    <source>
        <dbReference type="EMBL" id="GLC27033.1"/>
    </source>
</evidence>
<evidence type="ECO:0000313" key="3">
    <source>
        <dbReference type="Proteomes" id="UP001161325"/>
    </source>
</evidence>
<feature type="domain" description="BIG2" evidence="1">
    <location>
        <begin position="86"/>
        <end position="169"/>
    </location>
</feature>
<dbReference type="AlphaFoldDB" id="A0AA37QHP1"/>
<protein>
    <recommendedName>
        <fullName evidence="1">BIG2 domain-containing protein</fullName>
    </recommendedName>
</protein>
<dbReference type="InterPro" id="IPR045197">
    <property type="entry name" value="NUP210-like"/>
</dbReference>
<dbReference type="SUPFAM" id="SSF49373">
    <property type="entry name" value="Invasin/intimin cell-adhesion fragments"/>
    <property type="match status" value="3"/>
</dbReference>
<feature type="domain" description="BIG2" evidence="1">
    <location>
        <begin position="443"/>
        <end position="526"/>
    </location>
</feature>